<reference evidence="2 3" key="1">
    <citation type="journal article" date="2014" name="PLoS Genet.">
        <title>Phylogenetically driven sequencing of extremely halophilic archaea reveals strategies for static and dynamic osmo-response.</title>
        <authorList>
            <person name="Becker E.A."/>
            <person name="Seitzer P.M."/>
            <person name="Tritt A."/>
            <person name="Larsen D."/>
            <person name="Krusor M."/>
            <person name="Yao A.I."/>
            <person name="Wu D."/>
            <person name="Madern D."/>
            <person name="Eisen J.A."/>
            <person name="Darling A.E."/>
            <person name="Facciotti M.T."/>
        </authorList>
    </citation>
    <scope>NUCLEOTIDE SEQUENCE [LARGE SCALE GENOMIC DNA]</scope>
    <source>
        <strain evidence="2 3">2-9-1</strain>
    </source>
</reference>
<keyword evidence="3" id="KW-1185">Reference proteome</keyword>
<evidence type="ECO:0000256" key="1">
    <source>
        <dbReference type="SAM" id="Phobius"/>
    </source>
</evidence>
<dbReference type="RefSeq" id="WP_006883471.1">
    <property type="nucleotide sequence ID" value="NZ_AOIU01000020.1"/>
</dbReference>
<dbReference type="STRING" id="797114.C475_08982"/>
<evidence type="ECO:0008006" key="4">
    <source>
        <dbReference type="Google" id="ProtNLM"/>
    </source>
</evidence>
<organism evidence="2 3">
    <name type="scientific">Halosimplex carlsbadense 2-9-1</name>
    <dbReference type="NCBI Taxonomy" id="797114"/>
    <lineage>
        <taxon>Archaea</taxon>
        <taxon>Methanobacteriati</taxon>
        <taxon>Methanobacteriota</taxon>
        <taxon>Stenosarchaea group</taxon>
        <taxon>Halobacteria</taxon>
        <taxon>Halobacteriales</taxon>
        <taxon>Haloarculaceae</taxon>
        <taxon>Halosimplex</taxon>
    </lineage>
</organism>
<dbReference type="SUPFAM" id="SSF50998">
    <property type="entry name" value="Quinoprotein alcohol dehydrogenase-like"/>
    <property type="match status" value="1"/>
</dbReference>
<feature type="transmembrane region" description="Helical" evidence="1">
    <location>
        <begin position="12"/>
        <end position="32"/>
    </location>
</feature>
<dbReference type="InterPro" id="IPR011047">
    <property type="entry name" value="Quinoprotein_ADH-like_sf"/>
</dbReference>
<dbReference type="EMBL" id="AOIU01000020">
    <property type="protein sequence ID" value="ELZ26548.1"/>
    <property type="molecule type" value="Genomic_DNA"/>
</dbReference>
<dbReference type="Gene3D" id="2.130.10.10">
    <property type="entry name" value="YVTN repeat-like/Quinoprotein amine dehydrogenase"/>
    <property type="match status" value="1"/>
</dbReference>
<comment type="caution">
    <text evidence="2">The sequence shown here is derived from an EMBL/GenBank/DDBJ whole genome shotgun (WGS) entry which is preliminary data.</text>
</comment>
<dbReference type="InterPro" id="IPR015943">
    <property type="entry name" value="WD40/YVTN_repeat-like_dom_sf"/>
</dbReference>
<gene>
    <name evidence="2" type="ORF">C475_08982</name>
</gene>
<evidence type="ECO:0000313" key="3">
    <source>
        <dbReference type="Proteomes" id="UP000011626"/>
    </source>
</evidence>
<name>M0CVC0_9EURY</name>
<dbReference type="Proteomes" id="UP000011626">
    <property type="component" value="Unassembled WGS sequence"/>
</dbReference>
<protein>
    <recommendedName>
        <fullName evidence="4">Pyrrolo-quinoline quinone</fullName>
    </recommendedName>
</protein>
<dbReference type="AlphaFoldDB" id="M0CVC0"/>
<evidence type="ECO:0000313" key="2">
    <source>
        <dbReference type="EMBL" id="ELZ26548.1"/>
    </source>
</evidence>
<accession>M0CVC0</accession>
<keyword evidence="1" id="KW-1133">Transmembrane helix</keyword>
<keyword evidence="1" id="KW-0472">Membrane</keyword>
<proteinExistence type="predicted"/>
<sequence length="221" mass="23154">MLPDGSLDKGTVAAFVVGVVVLAGIGVFAAGYTTSPSTDTGGSVVIEPSSHSKGTLVEVFDARTLEVEWARNVEQYDYDGGDGIVVVDTVPVGEDPITYAPHVLRLDASTGEVMWAVEQDAEAVVATSDGGAVAVDRFRAAEGEQRVRVVRFDDSGAVQWEHVLRQGRVGSAAMVDGTVVVSVLSESADAQQSHVYAIDDAGGDVVESRRMVVGDSVDELE</sequence>
<keyword evidence="1" id="KW-0812">Transmembrane</keyword>